<keyword evidence="1 4" id="KW-0378">Hydrolase</keyword>
<gene>
    <name evidence="6" type="ORF">K402DRAFT_295144</name>
</gene>
<dbReference type="OrthoDB" id="626167at2759"/>
<keyword evidence="3 4" id="KW-0443">Lipid metabolism</keyword>
<evidence type="ECO:0000313" key="6">
    <source>
        <dbReference type="EMBL" id="KAF1981822.1"/>
    </source>
</evidence>
<dbReference type="GO" id="GO:0016020">
    <property type="term" value="C:membrane"/>
    <property type="evidence" value="ECO:0007669"/>
    <property type="project" value="TreeGrafter"/>
</dbReference>
<evidence type="ECO:0000256" key="2">
    <source>
        <dbReference type="ARBA" id="ARBA00022963"/>
    </source>
</evidence>
<dbReference type="Proteomes" id="UP000800041">
    <property type="component" value="Unassembled WGS sequence"/>
</dbReference>
<dbReference type="GO" id="GO:0019369">
    <property type="term" value="P:arachidonate metabolic process"/>
    <property type="evidence" value="ECO:0007669"/>
    <property type="project" value="TreeGrafter"/>
</dbReference>
<feature type="short sequence motif" description="GXSXG" evidence="4">
    <location>
        <begin position="62"/>
        <end position="66"/>
    </location>
</feature>
<evidence type="ECO:0000313" key="7">
    <source>
        <dbReference type="Proteomes" id="UP000800041"/>
    </source>
</evidence>
<dbReference type="SUPFAM" id="SSF52151">
    <property type="entry name" value="FabD/lysophospholipase-like"/>
    <property type="match status" value="1"/>
</dbReference>
<keyword evidence="2 4" id="KW-0442">Lipid degradation</keyword>
<keyword evidence="7" id="KW-1185">Reference proteome</keyword>
<feature type="non-terminal residue" evidence="6">
    <location>
        <position position="1"/>
    </location>
</feature>
<feature type="active site" description="Proton acceptor" evidence="4">
    <location>
        <position position="200"/>
    </location>
</feature>
<protein>
    <submittedName>
        <fullName evidence="6">FabD/lysophospholipase-like protein</fullName>
    </submittedName>
</protein>
<dbReference type="InterPro" id="IPR002641">
    <property type="entry name" value="PNPLA_dom"/>
</dbReference>
<reference evidence="6" key="1">
    <citation type="journal article" date="2020" name="Stud. Mycol.">
        <title>101 Dothideomycetes genomes: a test case for predicting lifestyles and emergence of pathogens.</title>
        <authorList>
            <person name="Haridas S."/>
            <person name="Albert R."/>
            <person name="Binder M."/>
            <person name="Bloem J."/>
            <person name="Labutti K."/>
            <person name="Salamov A."/>
            <person name="Andreopoulos B."/>
            <person name="Baker S."/>
            <person name="Barry K."/>
            <person name="Bills G."/>
            <person name="Bluhm B."/>
            <person name="Cannon C."/>
            <person name="Castanera R."/>
            <person name="Culley D."/>
            <person name="Daum C."/>
            <person name="Ezra D."/>
            <person name="Gonzalez J."/>
            <person name="Henrissat B."/>
            <person name="Kuo A."/>
            <person name="Liang C."/>
            <person name="Lipzen A."/>
            <person name="Lutzoni F."/>
            <person name="Magnuson J."/>
            <person name="Mondo S."/>
            <person name="Nolan M."/>
            <person name="Ohm R."/>
            <person name="Pangilinan J."/>
            <person name="Park H.-J."/>
            <person name="Ramirez L."/>
            <person name="Alfaro M."/>
            <person name="Sun H."/>
            <person name="Tritt A."/>
            <person name="Yoshinaga Y."/>
            <person name="Zwiers L.-H."/>
            <person name="Turgeon B."/>
            <person name="Goodwin S."/>
            <person name="Spatafora J."/>
            <person name="Crous P."/>
            <person name="Grigoriev I."/>
        </authorList>
    </citation>
    <scope>NUCLEOTIDE SEQUENCE</scope>
    <source>
        <strain evidence="6">CBS 113979</strain>
    </source>
</reference>
<dbReference type="InterPro" id="IPR016035">
    <property type="entry name" value="Acyl_Trfase/lysoPLipase"/>
</dbReference>
<feature type="short sequence motif" description="DGA/G" evidence="4">
    <location>
        <begin position="200"/>
        <end position="202"/>
    </location>
</feature>
<dbReference type="PROSITE" id="PS51635">
    <property type="entry name" value="PNPLA"/>
    <property type="match status" value="1"/>
</dbReference>
<feature type="active site" description="Nucleophile" evidence="4">
    <location>
        <position position="64"/>
    </location>
</feature>
<evidence type="ECO:0000256" key="1">
    <source>
        <dbReference type="ARBA" id="ARBA00022801"/>
    </source>
</evidence>
<feature type="non-terminal residue" evidence="6">
    <location>
        <position position="311"/>
    </location>
</feature>
<evidence type="ECO:0000256" key="4">
    <source>
        <dbReference type="PROSITE-ProRule" id="PRU01161"/>
    </source>
</evidence>
<evidence type="ECO:0000259" key="5">
    <source>
        <dbReference type="PROSITE" id="PS51635"/>
    </source>
</evidence>
<dbReference type="Pfam" id="PF01734">
    <property type="entry name" value="Patatin"/>
    <property type="match status" value="1"/>
</dbReference>
<dbReference type="AlphaFoldDB" id="A0A6G1GLW4"/>
<dbReference type="GO" id="GO:0016042">
    <property type="term" value="P:lipid catabolic process"/>
    <property type="evidence" value="ECO:0007669"/>
    <property type="project" value="UniProtKB-UniRule"/>
</dbReference>
<feature type="domain" description="PNPLA" evidence="5">
    <location>
        <begin position="7"/>
        <end position="213"/>
    </location>
</feature>
<proteinExistence type="predicted"/>
<accession>A0A6G1GLW4</accession>
<dbReference type="Gene3D" id="3.40.1090.10">
    <property type="entry name" value="Cytosolic phospholipase A2 catalytic domain"/>
    <property type="match status" value="1"/>
</dbReference>
<dbReference type="PANTHER" id="PTHR24185">
    <property type="entry name" value="CALCIUM-INDEPENDENT PHOSPHOLIPASE A2-GAMMA"/>
    <property type="match status" value="1"/>
</dbReference>
<dbReference type="EMBL" id="ML977193">
    <property type="protein sequence ID" value="KAF1981822.1"/>
    <property type="molecule type" value="Genomic_DNA"/>
</dbReference>
<feature type="short sequence motif" description="GXGXXG" evidence="4">
    <location>
        <begin position="11"/>
        <end position="16"/>
    </location>
</feature>
<organism evidence="6 7">
    <name type="scientific">Aulographum hederae CBS 113979</name>
    <dbReference type="NCBI Taxonomy" id="1176131"/>
    <lineage>
        <taxon>Eukaryota</taxon>
        <taxon>Fungi</taxon>
        <taxon>Dikarya</taxon>
        <taxon>Ascomycota</taxon>
        <taxon>Pezizomycotina</taxon>
        <taxon>Dothideomycetes</taxon>
        <taxon>Pleosporomycetidae</taxon>
        <taxon>Aulographales</taxon>
        <taxon>Aulographaceae</taxon>
    </lineage>
</organism>
<name>A0A6G1GLW4_9PEZI</name>
<dbReference type="GO" id="GO:0046486">
    <property type="term" value="P:glycerolipid metabolic process"/>
    <property type="evidence" value="ECO:0007669"/>
    <property type="project" value="UniProtKB-ARBA"/>
</dbReference>
<dbReference type="GO" id="GO:0047499">
    <property type="term" value="F:calcium-independent phospholipase A2 activity"/>
    <property type="evidence" value="ECO:0007669"/>
    <property type="project" value="TreeGrafter"/>
</dbReference>
<dbReference type="PANTHER" id="PTHR24185:SF1">
    <property type="entry name" value="CALCIUM-INDEPENDENT PHOSPHOLIPASE A2-GAMMA"/>
    <property type="match status" value="1"/>
</dbReference>
<evidence type="ECO:0000256" key="3">
    <source>
        <dbReference type="ARBA" id="ARBA00023098"/>
    </source>
</evidence>
<sequence length="311" mass="35189">TDQAGRILTDGGGIRGYSSLLILEEICKQVEKAEAWHDGLEHSWGDQTPEHRPCDYFNYIVGTSVGGFEAIMLGRLQMKIEDCLLEFRRLGQDVFGKRRALKWNQYSHEKLEAVISRVVDDYCRDGRRGSPLRMNHPTVDEAYMFRSYPCMGNERPKIDNTRVLNAGDNGPVYIGQAARATSAAPHYFREALINGSRFIDGGVTTNNPSRRAYWEAKYMHRQRKHGADGPAIGAIISIGTGKSAPLSMFSRSSFAASWMQVVDIVRVAFKALTDPEPVHKEMERMMEDQGVPYFRFNVEKGLEDVKLDEFK</sequence>